<dbReference type="Pfam" id="PF13540">
    <property type="entry name" value="RCC1_2"/>
    <property type="match status" value="1"/>
</dbReference>
<dbReference type="PROSITE" id="PS50012">
    <property type="entry name" value="RCC1_3"/>
    <property type="match status" value="2"/>
</dbReference>
<feature type="compositionally biased region" description="Low complexity" evidence="2">
    <location>
        <begin position="322"/>
        <end position="336"/>
    </location>
</feature>
<dbReference type="Gene3D" id="3.30.710.10">
    <property type="entry name" value="Potassium Channel Kv1.1, Chain A"/>
    <property type="match status" value="2"/>
</dbReference>
<dbReference type="OrthoDB" id="413313at2759"/>
<protein>
    <recommendedName>
        <fullName evidence="4">BTB domain-containing protein</fullName>
    </recommendedName>
</protein>
<dbReference type="GO" id="GO:0005615">
    <property type="term" value="C:extracellular space"/>
    <property type="evidence" value="ECO:0007669"/>
    <property type="project" value="TreeGrafter"/>
</dbReference>
<feature type="repeat" description="RCC1" evidence="1">
    <location>
        <begin position="1046"/>
        <end position="1097"/>
    </location>
</feature>
<gene>
    <name evidence="5" type="ORF">M0811_12596</name>
</gene>
<dbReference type="Gene3D" id="3.40.720.10">
    <property type="entry name" value="Alkaline Phosphatase, subunit A"/>
    <property type="match status" value="1"/>
</dbReference>
<dbReference type="PROSITE" id="PS50097">
    <property type="entry name" value="BTB"/>
    <property type="match status" value="1"/>
</dbReference>
<feature type="transmembrane region" description="Helical" evidence="3">
    <location>
        <begin position="355"/>
        <end position="372"/>
    </location>
</feature>
<dbReference type="InterPro" id="IPR009091">
    <property type="entry name" value="RCC1/BLIP-II"/>
</dbReference>
<dbReference type="Pfam" id="PF02995">
    <property type="entry name" value="DUF229"/>
    <property type="match status" value="1"/>
</dbReference>
<feature type="transmembrane region" description="Helical" evidence="3">
    <location>
        <begin position="154"/>
        <end position="171"/>
    </location>
</feature>
<comment type="caution">
    <text evidence="5">The sequence shown here is derived from an EMBL/GenBank/DDBJ whole genome shotgun (WGS) entry which is preliminary data.</text>
</comment>
<accession>A0A9Q0L845</accession>
<name>A0A9Q0L845_ANAIG</name>
<evidence type="ECO:0000313" key="5">
    <source>
        <dbReference type="EMBL" id="KAJ5068136.1"/>
    </source>
</evidence>
<feature type="transmembrane region" description="Helical" evidence="3">
    <location>
        <begin position="32"/>
        <end position="49"/>
    </location>
</feature>
<dbReference type="InterPro" id="IPR000408">
    <property type="entry name" value="Reg_chr_condens"/>
</dbReference>
<dbReference type="SUPFAM" id="SSF50985">
    <property type="entry name" value="RCC1/BLIP-II"/>
    <property type="match status" value="1"/>
</dbReference>
<evidence type="ECO:0000256" key="3">
    <source>
        <dbReference type="SAM" id="Phobius"/>
    </source>
</evidence>
<dbReference type="InterPro" id="IPR004245">
    <property type="entry name" value="DUF229"/>
</dbReference>
<keyword evidence="3" id="KW-1133">Transmembrane helix</keyword>
<keyword evidence="6" id="KW-1185">Reference proteome</keyword>
<dbReference type="PANTHER" id="PTHR10974:SF1">
    <property type="entry name" value="FI08016P-RELATED"/>
    <property type="match status" value="1"/>
</dbReference>
<feature type="transmembrane region" description="Helical" evidence="3">
    <location>
        <begin position="55"/>
        <end position="77"/>
    </location>
</feature>
<keyword evidence="3" id="KW-0812">Transmembrane</keyword>
<dbReference type="Pfam" id="PF00651">
    <property type="entry name" value="BTB"/>
    <property type="match status" value="1"/>
</dbReference>
<evidence type="ECO:0000256" key="2">
    <source>
        <dbReference type="SAM" id="MobiDB-lite"/>
    </source>
</evidence>
<dbReference type="EMBL" id="JAPDFW010000120">
    <property type="protein sequence ID" value="KAJ5068136.1"/>
    <property type="molecule type" value="Genomic_DNA"/>
</dbReference>
<feature type="domain" description="BTB" evidence="4">
    <location>
        <begin position="1266"/>
        <end position="1333"/>
    </location>
</feature>
<feature type="repeat" description="RCC1" evidence="1">
    <location>
        <begin position="984"/>
        <end position="1039"/>
    </location>
</feature>
<organism evidence="5 6">
    <name type="scientific">Anaeramoeba ignava</name>
    <name type="common">Anaerobic marine amoeba</name>
    <dbReference type="NCBI Taxonomy" id="1746090"/>
    <lineage>
        <taxon>Eukaryota</taxon>
        <taxon>Metamonada</taxon>
        <taxon>Anaeramoebidae</taxon>
        <taxon>Anaeramoeba</taxon>
    </lineage>
</organism>
<feature type="transmembrane region" description="Helical" evidence="3">
    <location>
        <begin position="107"/>
        <end position="134"/>
    </location>
</feature>
<evidence type="ECO:0000259" key="4">
    <source>
        <dbReference type="PROSITE" id="PS50097"/>
    </source>
</evidence>
<keyword evidence="3" id="KW-0472">Membrane</keyword>
<dbReference type="Gene3D" id="2.130.10.30">
    <property type="entry name" value="Regulator of chromosome condensation 1/beta-lactamase-inhibitor protein II"/>
    <property type="match status" value="1"/>
</dbReference>
<dbReference type="Pfam" id="PF00415">
    <property type="entry name" value="RCC1"/>
    <property type="match status" value="1"/>
</dbReference>
<evidence type="ECO:0000313" key="6">
    <source>
        <dbReference type="Proteomes" id="UP001149090"/>
    </source>
</evidence>
<evidence type="ECO:0000256" key="1">
    <source>
        <dbReference type="PROSITE-ProRule" id="PRU00235"/>
    </source>
</evidence>
<reference evidence="5" key="1">
    <citation type="submission" date="2022-10" db="EMBL/GenBank/DDBJ databases">
        <title>Novel sulphate-reducing endosymbionts in the free-living metamonad Anaeramoeba.</title>
        <authorList>
            <person name="Jerlstrom-Hultqvist J."/>
            <person name="Cepicka I."/>
            <person name="Gallot-Lavallee L."/>
            <person name="Salas-Leiva D."/>
            <person name="Curtis B.A."/>
            <person name="Zahonova K."/>
            <person name="Pipaliya S."/>
            <person name="Dacks J."/>
            <person name="Roger A.J."/>
        </authorList>
    </citation>
    <scope>NUCLEOTIDE SEQUENCE</scope>
    <source>
        <strain evidence="5">BMAN</strain>
    </source>
</reference>
<dbReference type="PANTHER" id="PTHR10974">
    <property type="entry name" value="FI08016P-RELATED"/>
    <property type="match status" value="1"/>
</dbReference>
<sequence>MIYLVNFIKSLKEILKIETVLKKWLKDYLNKIVLLLSFNILVFIFFFTIKKTNFGFYHQFFIFLSTRFLIPIIFILWELTSFKIENFHLPKNIKIRRKTLSISKNPLFYIFFFFFLISFLFILVLLSISSQYLITSIFPSQSFFANEFNSKELIKGYGIFIIVILISLIYYSEEYILIKNIYQPLEKLELFDLISKKELSKKGFQAPLAILLTALISSIYQIPFIYSQMGGIYGNRINYFFKWIGMEFFIQMLSTKIYSTTFNFGFAALTRNINEDGKRNQIQIQVQIEKEKEIEIEKEIENENEIQNEIDNDSNTRKRNQNNENNNLENSDSNPNSNNKTISFSFSNKILNEKFIVIFTLISITLFWILIFKTNQIKPEIEIDIWEKPDDKEIGGCYSKNIMKIENDKLFFINCEGFANFTIIEDYPEYKETSYNYSNPFDLEHISIENRIIGECRIPFIPGYQKEVITYIHPKIFERAISRNEKRCIINQINQENENENLNKYPNCIPHKSIQNKKIEEYEIKPNIVFLLFDAASTPIYEKSLTKTISTIEELENKKKKIKSFSFPGYRIVGLNSYVNQHPMYCGKKQEIMESPYSDSFLWNIFTKKGYFTTFIDQLCSGYYQWVWRVEPEMSLDACPFDYRFYRHFCGPDWDAFENNHPHCLYGNYGYQYNLNATYDLLNNPKYIEIPKFIISNFYESHEPSQKVFKTVDKDVSSFLKDIYSKSIGDYTIIVILSDHGPHYGYYKQFYHKYPLFNIIFPNKFFEKFPNLKTILKRNEHNIFSAYDIYSSFVHLINNFESYDKKTTHQSLFDPEMIPNRSCDEVCLLENFNEEDHNYYSIEYLNEKYLPDSKQNPSKIQIEENIQKVTVGSLNEAILTIEGNVNAKGEDISSENPNEFINISSLIEDTNDRVIQDIVSGAYSIYLLTSNQNVYGIGSNHYGELGFDSEALEKTEKPILMMKNVSKIFSGIDSYSVFLLNSNHELFCCGYNGHGRLGLGESRKEETKIQKLTKIQNIPKGKIIDIQCGFYYSIMLIEQEDENPKRKLYSCGRYRFNGLGKNKNTYEFTEIKLFLFENDNILDFSCGGYHTLILTSKGKLIGFGNNNFAQLGHQSTKFNPIPTQFELPKLRFNENISNYHISCGMFKSFLYYSPSFSNLEEDLIKLFRRKEFCDISFKTENGEIIKAHKLILKYRLNQNQNEIEIEKLQKIISNKSIKESIQIFEMIYSNNSNINPKLYYEIKEIINPNERIEETMKRIYLNENEKDFIIERKEKQYKFPKLILIMRSELYRGMFLSVTEDKSNKVTDYSELSNKSFQIFEYWIYSNQIKDEIQITQEIIDELKIGIDYFQLNQTNPNLFDLLINKFNY</sequence>
<proteinExistence type="predicted"/>
<dbReference type="SUPFAM" id="SSF54695">
    <property type="entry name" value="POZ domain"/>
    <property type="match status" value="1"/>
</dbReference>
<feature type="region of interest" description="Disordered" evidence="2">
    <location>
        <begin position="305"/>
        <end position="336"/>
    </location>
</feature>
<dbReference type="SUPFAM" id="SSF53649">
    <property type="entry name" value="Alkaline phosphatase-like"/>
    <property type="match status" value="1"/>
</dbReference>
<dbReference type="InterPro" id="IPR011333">
    <property type="entry name" value="SKP1/BTB/POZ_sf"/>
</dbReference>
<dbReference type="InterPro" id="IPR017850">
    <property type="entry name" value="Alkaline_phosphatase_core_sf"/>
</dbReference>
<feature type="transmembrane region" description="Helical" evidence="3">
    <location>
        <begin position="248"/>
        <end position="269"/>
    </location>
</feature>
<dbReference type="Proteomes" id="UP001149090">
    <property type="component" value="Unassembled WGS sequence"/>
</dbReference>
<dbReference type="InterPro" id="IPR000210">
    <property type="entry name" value="BTB/POZ_dom"/>
</dbReference>
<feature type="transmembrane region" description="Helical" evidence="3">
    <location>
        <begin position="206"/>
        <end position="228"/>
    </location>
</feature>